<reference evidence="6 7" key="1">
    <citation type="submission" date="2019-10" db="EMBL/GenBank/DDBJ databases">
        <title>Genome sequence of Azospirillum melinis.</title>
        <authorList>
            <person name="Ambrosini A."/>
            <person name="Sant'Anna F.H."/>
            <person name="Cassan F.D."/>
            <person name="Souza E.M."/>
            <person name="Passaglia L.M.P."/>
        </authorList>
    </citation>
    <scope>NUCLEOTIDE SEQUENCE [LARGE SCALE GENOMIC DNA]</scope>
    <source>
        <strain evidence="6 7">TMCY0552</strain>
    </source>
</reference>
<proteinExistence type="inferred from homology"/>
<gene>
    <name evidence="6" type="ORF">GBZ48_20155</name>
</gene>
<protein>
    <recommendedName>
        <fullName evidence="5">Type II/III secretion system secretin-like domain-containing protein</fullName>
    </recommendedName>
</protein>
<feature type="domain" description="Type II/III secretion system secretin-like" evidence="5">
    <location>
        <begin position="317"/>
        <end position="464"/>
    </location>
</feature>
<evidence type="ECO:0000313" key="7">
    <source>
        <dbReference type="Proteomes" id="UP000605086"/>
    </source>
</evidence>
<accession>A0ABX2KJF7</accession>
<dbReference type="Pfam" id="PF00263">
    <property type="entry name" value="Secretin"/>
    <property type="match status" value="1"/>
</dbReference>
<comment type="caution">
    <text evidence="6">The sequence shown here is derived from an EMBL/GenBank/DDBJ whole genome shotgun (WGS) entry which is preliminary data.</text>
</comment>
<evidence type="ECO:0000256" key="3">
    <source>
        <dbReference type="ARBA" id="ARBA00023136"/>
    </source>
</evidence>
<dbReference type="PROSITE" id="PS51257">
    <property type="entry name" value="PROKAR_LIPOPROTEIN"/>
    <property type="match status" value="1"/>
</dbReference>
<name>A0ABX2KJF7_9PROT</name>
<evidence type="ECO:0000313" key="6">
    <source>
        <dbReference type="EMBL" id="NUB01571.1"/>
    </source>
</evidence>
<dbReference type="RefSeq" id="WP_174472639.1">
    <property type="nucleotide sequence ID" value="NZ_JAGINN010000031.1"/>
</dbReference>
<evidence type="ECO:0000256" key="1">
    <source>
        <dbReference type="ARBA" id="ARBA00004370"/>
    </source>
</evidence>
<keyword evidence="7" id="KW-1185">Reference proteome</keyword>
<evidence type="ECO:0000259" key="5">
    <source>
        <dbReference type="Pfam" id="PF00263"/>
    </source>
</evidence>
<comment type="subcellular location">
    <subcellularLocation>
        <location evidence="1">Membrane</location>
    </subcellularLocation>
</comment>
<comment type="similarity">
    <text evidence="4">Belongs to the bacterial secretin family.</text>
</comment>
<evidence type="ECO:0000256" key="4">
    <source>
        <dbReference type="RuleBase" id="RU004003"/>
    </source>
</evidence>
<organism evidence="6 7">
    <name type="scientific">Azospirillum melinis</name>
    <dbReference type="NCBI Taxonomy" id="328839"/>
    <lineage>
        <taxon>Bacteria</taxon>
        <taxon>Pseudomonadati</taxon>
        <taxon>Pseudomonadota</taxon>
        <taxon>Alphaproteobacteria</taxon>
        <taxon>Rhodospirillales</taxon>
        <taxon>Azospirillaceae</taxon>
        <taxon>Azospirillum</taxon>
    </lineage>
</organism>
<dbReference type="InterPro" id="IPR050810">
    <property type="entry name" value="Bact_Secretion_Sys_Channel"/>
</dbReference>
<dbReference type="InterPro" id="IPR004846">
    <property type="entry name" value="T2SS/T3SS_dom"/>
</dbReference>
<keyword evidence="2" id="KW-0732">Signal</keyword>
<evidence type="ECO:0000256" key="2">
    <source>
        <dbReference type="ARBA" id="ARBA00022729"/>
    </source>
</evidence>
<dbReference type="PANTHER" id="PTHR30332">
    <property type="entry name" value="PROBABLE GENERAL SECRETION PATHWAY PROTEIN D"/>
    <property type="match status" value="1"/>
</dbReference>
<dbReference type="PANTHER" id="PTHR30332:SF24">
    <property type="entry name" value="SECRETIN GSPD-RELATED"/>
    <property type="match status" value="1"/>
</dbReference>
<keyword evidence="3" id="KW-0472">Membrane</keyword>
<dbReference type="EMBL" id="WHOS01000028">
    <property type="protein sequence ID" value="NUB01571.1"/>
    <property type="molecule type" value="Genomic_DNA"/>
</dbReference>
<dbReference type="Proteomes" id="UP000605086">
    <property type="component" value="Unassembled WGS sequence"/>
</dbReference>
<sequence>MRKMTVVRKSGFIKTGVLMPAMLGLLASCSLPEVAELPKRETVVAAAEQRLTEDNSPAVTEVPVGRGMLVAQSLRQPLPASLAARQISVSFPSGENTLDRLTSMMTYSGVPVATRFEGTDGAAMLRQTLPIRAFTGSFTDLAGVLETGMGVVAWWQNGTLFLSNRDRFAFTVPQNQAVIDSVMTDLKTLGATDITQSLRGGQVVFSASPTVYSEVIQPYIDRLHRNMAMVRIQLAVVSLGLTDQSASGFDWNALALQFNRLQSGATTTTTNGTTTVNGGLGGTVSAGQAPISVNISNPGTLLGVSGVFNVAGAISFLSKFGNTDTRQNVEVHTLSGAEVTLRSGQTIPYVTGVGVTAVGGLGTTTAATGNAALNSPGVVGSAQTGTVQTGLTIKLTPHFDADNQIVTIDLNLLLNNLIEFRDLNAGNQVGILTQPVTQEQALNDIVRVVAGNTVVLGGLQTDSRGFSGNQPTVTRGAIDKGVIGKQAQDISKDALFLILRPTVTVFRPAAR</sequence>